<dbReference type="PANTHER" id="PTHR30026:SF20">
    <property type="entry name" value="OUTER MEMBRANE PROTEIN TOLC"/>
    <property type="match status" value="1"/>
</dbReference>
<evidence type="ECO:0000256" key="2">
    <source>
        <dbReference type="ARBA" id="ARBA00022452"/>
    </source>
</evidence>
<dbReference type="Gene3D" id="1.20.1600.10">
    <property type="entry name" value="Outer membrane efflux proteins (OEP)"/>
    <property type="match status" value="1"/>
</dbReference>
<dbReference type="EMBL" id="QEAS01000007">
    <property type="protein sequence ID" value="PWG80926.1"/>
    <property type="molecule type" value="Genomic_DNA"/>
</dbReference>
<evidence type="ECO:0000256" key="4">
    <source>
        <dbReference type="ARBA" id="ARBA00023136"/>
    </source>
</evidence>
<comment type="caution">
    <text evidence="7">The sequence shown here is derived from an EMBL/GenBank/DDBJ whole genome shotgun (WGS) entry which is preliminary data.</text>
</comment>
<evidence type="ECO:0000256" key="1">
    <source>
        <dbReference type="ARBA" id="ARBA00004442"/>
    </source>
</evidence>
<dbReference type="GO" id="GO:1990281">
    <property type="term" value="C:efflux pump complex"/>
    <property type="evidence" value="ECO:0007669"/>
    <property type="project" value="TreeGrafter"/>
</dbReference>
<accession>A0A2U2PHP2</accession>
<organism evidence="7 8">
    <name type="scientific">Pararcticibacter amylolyticus</name>
    <dbReference type="NCBI Taxonomy" id="2173175"/>
    <lineage>
        <taxon>Bacteria</taxon>
        <taxon>Pseudomonadati</taxon>
        <taxon>Bacteroidota</taxon>
        <taxon>Sphingobacteriia</taxon>
        <taxon>Sphingobacteriales</taxon>
        <taxon>Sphingobacteriaceae</taxon>
        <taxon>Pararcticibacter</taxon>
    </lineage>
</organism>
<feature type="coiled-coil region" evidence="6">
    <location>
        <begin position="112"/>
        <end position="139"/>
    </location>
</feature>
<keyword evidence="8" id="KW-1185">Reference proteome</keyword>
<protein>
    <submittedName>
        <fullName evidence="7">Transporter</fullName>
    </submittedName>
</protein>
<dbReference type="GO" id="GO:0009279">
    <property type="term" value="C:cell outer membrane"/>
    <property type="evidence" value="ECO:0007669"/>
    <property type="project" value="UniProtKB-SubCell"/>
</dbReference>
<dbReference type="InterPro" id="IPR051906">
    <property type="entry name" value="TolC-like"/>
</dbReference>
<dbReference type="GO" id="GO:0015562">
    <property type="term" value="F:efflux transmembrane transporter activity"/>
    <property type="evidence" value="ECO:0007669"/>
    <property type="project" value="InterPro"/>
</dbReference>
<evidence type="ECO:0000256" key="6">
    <source>
        <dbReference type="SAM" id="Coils"/>
    </source>
</evidence>
<proteinExistence type="predicted"/>
<comment type="subcellular location">
    <subcellularLocation>
        <location evidence="1">Cell outer membrane</location>
    </subcellularLocation>
</comment>
<dbReference type="Proteomes" id="UP000245647">
    <property type="component" value="Unassembled WGS sequence"/>
</dbReference>
<evidence type="ECO:0000256" key="5">
    <source>
        <dbReference type="ARBA" id="ARBA00023237"/>
    </source>
</evidence>
<reference evidence="7 8" key="1">
    <citation type="submission" date="2018-04" db="EMBL/GenBank/DDBJ databases">
        <title>Pedobacter chongqingensis sp. nov., isolated from a rottenly hemp rope.</title>
        <authorList>
            <person name="Cai Y."/>
        </authorList>
    </citation>
    <scope>NUCLEOTIDE SEQUENCE [LARGE SCALE GENOMIC DNA]</scope>
    <source>
        <strain evidence="7 8">FJ4-8</strain>
    </source>
</reference>
<evidence type="ECO:0000313" key="8">
    <source>
        <dbReference type="Proteomes" id="UP000245647"/>
    </source>
</evidence>
<dbReference type="AlphaFoldDB" id="A0A2U2PHP2"/>
<keyword evidence="6" id="KW-0175">Coiled coil</keyword>
<name>A0A2U2PHP2_9SPHI</name>
<keyword evidence="3" id="KW-0812">Transmembrane</keyword>
<dbReference type="OrthoDB" id="976750at2"/>
<dbReference type="GO" id="GO:0015288">
    <property type="term" value="F:porin activity"/>
    <property type="evidence" value="ECO:0007669"/>
    <property type="project" value="TreeGrafter"/>
</dbReference>
<sequence>MRILLHITLSLFPSIVFPQANPVLSLEQCYSRARENYPLLKQHSLIEKSNIYSLENISKGSLPQIYINGQATYQSGVTQIPVHLPGLDMPVLNKDQYRLYGEANQALTDLITVKAQKKLQEANNQIQQQSLEAELYKIKERINQLFFGVILLEEQLRQNGLTKKDISLGIDKVTASIKNGTEFRSSLDKLKAEMLKATQKDIELKSARRAFLDMLAAFINQSLDDSVRLEKPAEPLTSGQLNRPELKSFTARKQVYDYQSNLLNIHALPKFSLFVQGGIGQPSPVNMLNPDMSGYYIAGLKLNWSISNFYTLRKEKKLNEINQALVGVEQETFVFNTRQSLLQQNSEISRLRELINTDIEIVKLRTSIKTTANSQLDNGVITVNDYVKEINAEDQARQAASLHQIQLLMAQYNYNTTAGN</sequence>
<keyword evidence="2" id="KW-1134">Transmembrane beta strand</keyword>
<dbReference type="PANTHER" id="PTHR30026">
    <property type="entry name" value="OUTER MEMBRANE PROTEIN TOLC"/>
    <property type="match status" value="1"/>
</dbReference>
<keyword evidence="4" id="KW-0472">Membrane</keyword>
<keyword evidence="5" id="KW-0998">Cell outer membrane</keyword>
<evidence type="ECO:0000256" key="3">
    <source>
        <dbReference type="ARBA" id="ARBA00022692"/>
    </source>
</evidence>
<dbReference type="SUPFAM" id="SSF56954">
    <property type="entry name" value="Outer membrane efflux proteins (OEP)"/>
    <property type="match status" value="1"/>
</dbReference>
<gene>
    <name evidence="7" type="ORF">DDR33_10660</name>
</gene>
<evidence type="ECO:0000313" key="7">
    <source>
        <dbReference type="EMBL" id="PWG80926.1"/>
    </source>
</evidence>